<evidence type="ECO:0000256" key="2">
    <source>
        <dbReference type="ARBA" id="ARBA00022729"/>
    </source>
</evidence>
<feature type="domain" description="RagB/SusD" evidence="5">
    <location>
        <begin position="7"/>
        <end position="101"/>
    </location>
</feature>
<keyword evidence="2" id="KW-0732">Signal</keyword>
<dbReference type="AlphaFoldDB" id="A0A5J4SQ52"/>
<evidence type="ECO:0000313" key="6">
    <source>
        <dbReference type="EMBL" id="KAA6348389.1"/>
    </source>
</evidence>
<reference evidence="6" key="1">
    <citation type="submission" date="2019-03" db="EMBL/GenBank/DDBJ databases">
        <title>Single cell metagenomics reveals metabolic interactions within the superorganism composed of flagellate Streblomastix strix and complex community of Bacteroidetes bacteria on its surface.</title>
        <authorList>
            <person name="Treitli S.C."/>
            <person name="Kolisko M."/>
            <person name="Husnik F."/>
            <person name="Keeling P."/>
            <person name="Hampl V."/>
        </authorList>
    </citation>
    <scope>NUCLEOTIDE SEQUENCE</scope>
    <source>
        <strain evidence="6">STM</strain>
    </source>
</reference>
<evidence type="ECO:0000256" key="4">
    <source>
        <dbReference type="ARBA" id="ARBA00023237"/>
    </source>
</evidence>
<accession>A0A5J4SQ52</accession>
<name>A0A5J4SQ52_9ZZZZ</name>
<organism evidence="6">
    <name type="scientific">termite gut metagenome</name>
    <dbReference type="NCBI Taxonomy" id="433724"/>
    <lineage>
        <taxon>unclassified sequences</taxon>
        <taxon>metagenomes</taxon>
        <taxon>organismal metagenomes</taxon>
    </lineage>
</organism>
<proteinExistence type="predicted"/>
<dbReference type="GO" id="GO:0009279">
    <property type="term" value="C:cell outer membrane"/>
    <property type="evidence" value="ECO:0007669"/>
    <property type="project" value="UniProtKB-SubCell"/>
</dbReference>
<dbReference type="Pfam" id="PF07980">
    <property type="entry name" value="SusD_RagB"/>
    <property type="match status" value="1"/>
</dbReference>
<gene>
    <name evidence="6" type="ORF">EZS27_004145</name>
</gene>
<evidence type="ECO:0000259" key="5">
    <source>
        <dbReference type="Pfam" id="PF07980"/>
    </source>
</evidence>
<dbReference type="InterPro" id="IPR012944">
    <property type="entry name" value="SusD_RagB_dom"/>
</dbReference>
<keyword evidence="3" id="KW-0472">Membrane</keyword>
<sequence length="101" mass="11495">ATGETSHLNEVRDRVGLPLYGSPEYPTSLYGTVALAIEHERQIEFALEFHRFFDLKRTDRAIDVMKASSKKSEFDANRLYLPIPQAVLDQNPNLIKQNAGY</sequence>
<dbReference type="Gene3D" id="1.25.40.390">
    <property type="match status" value="1"/>
</dbReference>
<evidence type="ECO:0000256" key="1">
    <source>
        <dbReference type="ARBA" id="ARBA00004442"/>
    </source>
</evidence>
<keyword evidence="4" id="KW-0998">Cell outer membrane</keyword>
<comment type="caution">
    <text evidence="6">The sequence shown here is derived from an EMBL/GenBank/DDBJ whole genome shotgun (WGS) entry which is preliminary data.</text>
</comment>
<dbReference type="InterPro" id="IPR011990">
    <property type="entry name" value="TPR-like_helical_dom_sf"/>
</dbReference>
<evidence type="ECO:0000256" key="3">
    <source>
        <dbReference type="ARBA" id="ARBA00023136"/>
    </source>
</evidence>
<dbReference type="EMBL" id="SNRY01000069">
    <property type="protein sequence ID" value="KAA6348389.1"/>
    <property type="molecule type" value="Genomic_DNA"/>
</dbReference>
<dbReference type="SUPFAM" id="SSF48452">
    <property type="entry name" value="TPR-like"/>
    <property type="match status" value="1"/>
</dbReference>
<feature type="non-terminal residue" evidence="6">
    <location>
        <position position="1"/>
    </location>
</feature>
<comment type="subcellular location">
    <subcellularLocation>
        <location evidence="1">Cell outer membrane</location>
    </subcellularLocation>
</comment>
<protein>
    <submittedName>
        <fullName evidence="6">RagB/SusD family nutrient uptake outer membrane protein</fullName>
    </submittedName>
</protein>